<reference evidence="8" key="1">
    <citation type="journal article" date="2013" name="Nat. Genet.">
        <title>The Capsella rubella genome and the genomic consequences of rapid mating system evolution.</title>
        <authorList>
            <person name="Slotte T."/>
            <person name="Hazzouri K.M."/>
            <person name="Agren J.A."/>
            <person name="Koenig D."/>
            <person name="Maumus F."/>
            <person name="Guo Y.L."/>
            <person name="Steige K."/>
            <person name="Platts A.E."/>
            <person name="Escobar J.S."/>
            <person name="Newman L.K."/>
            <person name="Wang W."/>
            <person name="Mandakova T."/>
            <person name="Vello E."/>
            <person name="Smith L.M."/>
            <person name="Henz S.R."/>
            <person name="Steffen J."/>
            <person name="Takuno S."/>
            <person name="Brandvain Y."/>
            <person name="Coop G."/>
            <person name="Andolfatto P."/>
            <person name="Hu T.T."/>
            <person name="Blanchette M."/>
            <person name="Clark R.M."/>
            <person name="Quesneville H."/>
            <person name="Nordborg M."/>
            <person name="Gaut B.S."/>
            <person name="Lysak M.A."/>
            <person name="Jenkins J."/>
            <person name="Grimwood J."/>
            <person name="Chapman J."/>
            <person name="Prochnik S."/>
            <person name="Shu S."/>
            <person name="Rokhsar D."/>
            <person name="Schmutz J."/>
            <person name="Weigel D."/>
            <person name="Wright S.I."/>
        </authorList>
    </citation>
    <scope>NUCLEOTIDE SEQUENCE [LARGE SCALE GENOMIC DNA]</scope>
    <source>
        <strain evidence="8">cv. Monte Gargano</strain>
    </source>
</reference>
<dbReference type="Proteomes" id="UP000029121">
    <property type="component" value="Unassembled WGS sequence"/>
</dbReference>
<dbReference type="Pfam" id="PF05938">
    <property type="entry name" value="Self-incomp_S1"/>
    <property type="match status" value="1"/>
</dbReference>
<dbReference type="GO" id="GO:0005576">
    <property type="term" value="C:extracellular region"/>
    <property type="evidence" value="ECO:0007669"/>
    <property type="project" value="UniProtKB-SubCell"/>
</dbReference>
<keyword evidence="4" id="KW-0964">Secreted</keyword>
<protein>
    <submittedName>
        <fullName evidence="7">Uncharacterized protein</fullName>
    </submittedName>
</protein>
<evidence type="ECO:0000256" key="3">
    <source>
        <dbReference type="ARBA" id="ARBA00022471"/>
    </source>
</evidence>
<comment type="similarity">
    <text evidence="2">Belongs to the plant self-incompatibility (S1) protein family.</text>
</comment>
<name>R0HC67_9BRAS</name>
<evidence type="ECO:0000313" key="7">
    <source>
        <dbReference type="EMBL" id="EOA22625.1"/>
    </source>
</evidence>
<dbReference type="KEGG" id="crb:17882342"/>
<evidence type="ECO:0000256" key="6">
    <source>
        <dbReference type="SAM" id="SignalP"/>
    </source>
</evidence>
<dbReference type="InterPro" id="IPR010264">
    <property type="entry name" value="Self-incomp_S1"/>
</dbReference>
<dbReference type="EMBL" id="KB870810">
    <property type="protein sequence ID" value="EOA22625.1"/>
    <property type="molecule type" value="Genomic_DNA"/>
</dbReference>
<keyword evidence="5 6" id="KW-0732">Signal</keyword>
<keyword evidence="3" id="KW-0713">Self-incompatibility</keyword>
<evidence type="ECO:0000256" key="1">
    <source>
        <dbReference type="ARBA" id="ARBA00004613"/>
    </source>
</evidence>
<gene>
    <name evidence="7" type="ORF">CARUB_v10003294mg</name>
</gene>
<accession>R0HC67</accession>
<dbReference type="GO" id="GO:0060320">
    <property type="term" value="P:rejection of self pollen"/>
    <property type="evidence" value="ECO:0007669"/>
    <property type="project" value="UniProtKB-KW"/>
</dbReference>
<organism evidence="7 8">
    <name type="scientific">Capsella rubella</name>
    <dbReference type="NCBI Taxonomy" id="81985"/>
    <lineage>
        <taxon>Eukaryota</taxon>
        <taxon>Viridiplantae</taxon>
        <taxon>Streptophyta</taxon>
        <taxon>Embryophyta</taxon>
        <taxon>Tracheophyta</taxon>
        <taxon>Spermatophyta</taxon>
        <taxon>Magnoliopsida</taxon>
        <taxon>eudicotyledons</taxon>
        <taxon>Gunneridae</taxon>
        <taxon>Pentapetalae</taxon>
        <taxon>rosids</taxon>
        <taxon>malvids</taxon>
        <taxon>Brassicales</taxon>
        <taxon>Brassicaceae</taxon>
        <taxon>Camelineae</taxon>
        <taxon>Capsella</taxon>
    </lineage>
</organism>
<comment type="subcellular location">
    <subcellularLocation>
        <location evidence="1">Secreted</location>
    </subcellularLocation>
</comment>
<dbReference type="eggNOG" id="ENOG502R7VA">
    <property type="taxonomic scope" value="Eukaryota"/>
</dbReference>
<evidence type="ECO:0000313" key="8">
    <source>
        <dbReference type="Proteomes" id="UP000029121"/>
    </source>
</evidence>
<proteinExistence type="inferred from homology"/>
<feature type="signal peptide" evidence="6">
    <location>
        <begin position="1"/>
        <end position="24"/>
    </location>
</feature>
<evidence type="ECO:0000256" key="2">
    <source>
        <dbReference type="ARBA" id="ARBA00005581"/>
    </source>
</evidence>
<evidence type="ECO:0000256" key="5">
    <source>
        <dbReference type="ARBA" id="ARBA00022729"/>
    </source>
</evidence>
<feature type="chain" id="PRO_5036472307" evidence="6">
    <location>
        <begin position="25"/>
        <end position="181"/>
    </location>
</feature>
<dbReference type="OrthoDB" id="1021393at2759"/>
<sequence length="181" mass="20614">MAEKMKALVILCLVSQVIILTVNAADTEDVDFSILIKNEMFNVKTPSVFYNCRSSKKNIGWHKSVPSSEFQWAFEVPQFGNGVMVHKCRFRSSLGTANVEIRTLSTTAMLCDGQTCKYAIRPNGVYFIGYELYSPHAIFGRFFEFSRPVEKLVEPWKPWSPQQLKSYARYNASRAGFGSRD</sequence>
<keyword evidence="8" id="KW-1185">Reference proteome</keyword>
<evidence type="ECO:0000256" key="4">
    <source>
        <dbReference type="ARBA" id="ARBA00022525"/>
    </source>
</evidence>
<dbReference type="AlphaFoldDB" id="R0HC67"/>